<dbReference type="GO" id="GO:0050661">
    <property type="term" value="F:NADP binding"/>
    <property type="evidence" value="ECO:0007669"/>
    <property type="project" value="UniProtKB-UniRule"/>
</dbReference>
<dbReference type="SUPFAM" id="SSF52218">
    <property type="entry name" value="Flavoproteins"/>
    <property type="match status" value="1"/>
</dbReference>
<dbReference type="Gene3D" id="3.40.50.80">
    <property type="entry name" value="Nucleotide-binding domain of ferredoxin-NADP reductase (FNR) module"/>
    <property type="match status" value="1"/>
</dbReference>
<feature type="binding site" evidence="13">
    <location>
        <position position="132"/>
    </location>
    <ligand>
        <name>FMN</name>
        <dbReference type="ChEBI" id="CHEBI:58210"/>
    </ligand>
</feature>
<comment type="similarity">
    <text evidence="13">In the C-terminal section; belongs to the flavoprotein pyridine nucleotide cytochrome reductase family.</text>
</comment>
<dbReference type="InterPro" id="IPR028879">
    <property type="entry name" value="NDOR1"/>
</dbReference>
<comment type="similarity">
    <text evidence="13">Belongs to the NADPH-dependent diflavin oxidoreductase NDOR1 family.</text>
</comment>
<dbReference type="CTD" id="27158"/>
<evidence type="ECO:0000313" key="17">
    <source>
        <dbReference type="Proteomes" id="UP000887568"/>
    </source>
</evidence>
<dbReference type="PANTHER" id="PTHR19384:SF10">
    <property type="entry name" value="NADPH-DEPENDENT DIFLAVIN OXIDOREDUCTASE 1"/>
    <property type="match status" value="1"/>
</dbReference>
<dbReference type="Gene3D" id="1.20.990.10">
    <property type="entry name" value="NADPH-cytochrome p450 Reductase, Chain A, domain 3"/>
    <property type="match status" value="1"/>
</dbReference>
<dbReference type="InterPro" id="IPR029039">
    <property type="entry name" value="Flavoprotein-like_sf"/>
</dbReference>
<evidence type="ECO:0000256" key="2">
    <source>
        <dbReference type="ARBA" id="ARBA00001974"/>
    </source>
</evidence>
<dbReference type="Gene3D" id="2.40.30.10">
    <property type="entry name" value="Translation factors"/>
    <property type="match status" value="1"/>
</dbReference>
<dbReference type="PROSITE" id="PS50902">
    <property type="entry name" value="FLAVODOXIN_LIKE"/>
    <property type="match status" value="1"/>
</dbReference>
<comment type="similarity">
    <text evidence="13">In the N-terminal section; belongs to the flavodoxin family.</text>
</comment>
<reference evidence="16" key="1">
    <citation type="submission" date="2022-11" db="UniProtKB">
        <authorList>
            <consortium name="EnsemblMetazoa"/>
        </authorList>
    </citation>
    <scope>IDENTIFICATION</scope>
</reference>
<dbReference type="Pfam" id="PF00258">
    <property type="entry name" value="Flavodoxin_1"/>
    <property type="match status" value="1"/>
</dbReference>
<feature type="domain" description="Flavodoxin-like" evidence="14">
    <location>
        <begin position="6"/>
        <end position="150"/>
    </location>
</feature>
<comment type="function">
    <text evidence="11">NADPH-dependent reductase which is a central component of the cytosolic iron-sulfur (Fe-S) protein assembly (CIA) machinery. Transfers electrons from NADPH via its FAD and FMN prosthetic groups to the [2Fe-2S] cluster of CIAPIN1, another key component of the CIA machinery. In turn, this reduced cluster provides electrons for assembly of cytosolic iron-sulfur cluster proteins. It can also reduce the [2Fe-2S] cluster of CISD1 and activate this protein implicated in Fe/S cluster repair. In vitro can fully activate methionine synthase/MTR in the presence of soluble cytochrome b5/CYB5A.</text>
</comment>
<dbReference type="PRINTS" id="PR00369">
    <property type="entry name" value="FLAVODOXIN"/>
</dbReference>
<comment type="function">
    <text evidence="13">NADPH-dependent reductase which is a central component of the cytosolic iron-sulfur (Fe-S) protein assembly (CIA) machinery. Transfers electrons from NADPH via its FAD and FMN prosthetic groups to the [2Fe-2S] cluster of the anamorsin/DRE2 homolog, another key component of the CIA machinery. In turn, this reduced cluster provides electrons for assembly of cytosolic iron-sulfur cluster proteins.</text>
</comment>
<feature type="domain" description="FAD-binding FR-type" evidence="15">
    <location>
        <begin position="208"/>
        <end position="450"/>
    </location>
</feature>
<evidence type="ECO:0000256" key="10">
    <source>
        <dbReference type="ARBA" id="ARBA00052174"/>
    </source>
</evidence>
<dbReference type="FunFam" id="3.40.50.360:FF:000015">
    <property type="entry name" value="NADPH-dependent diflavin oxidoreductase 1"/>
    <property type="match status" value="1"/>
</dbReference>
<dbReference type="AlphaFoldDB" id="A0A914AJ62"/>
<feature type="binding site" evidence="13">
    <location>
        <position position="354"/>
    </location>
    <ligand>
        <name>FAD</name>
        <dbReference type="ChEBI" id="CHEBI:57692"/>
    </ligand>
</feature>
<dbReference type="Pfam" id="PF00667">
    <property type="entry name" value="FAD_binding_1"/>
    <property type="match status" value="1"/>
</dbReference>
<evidence type="ECO:0000256" key="4">
    <source>
        <dbReference type="ARBA" id="ARBA00022490"/>
    </source>
</evidence>
<comment type="subunit">
    <text evidence="12">Interacts with CIAPIN1; as part of the cytosolic iron-sulfur (Fe-S) protein assembly (CIA) machinery. Interacts with DCPS.</text>
</comment>
<dbReference type="InterPro" id="IPR001709">
    <property type="entry name" value="Flavoprot_Pyr_Nucl_cyt_Rdtase"/>
</dbReference>
<organism evidence="16 17">
    <name type="scientific">Patiria miniata</name>
    <name type="common">Bat star</name>
    <name type="synonym">Asterina miniata</name>
    <dbReference type="NCBI Taxonomy" id="46514"/>
    <lineage>
        <taxon>Eukaryota</taxon>
        <taxon>Metazoa</taxon>
        <taxon>Echinodermata</taxon>
        <taxon>Eleutherozoa</taxon>
        <taxon>Asterozoa</taxon>
        <taxon>Asteroidea</taxon>
        <taxon>Valvatacea</taxon>
        <taxon>Valvatida</taxon>
        <taxon>Asterinidae</taxon>
        <taxon>Patiria</taxon>
    </lineage>
</organism>
<dbReference type="Pfam" id="PF00175">
    <property type="entry name" value="NAD_binding_1"/>
    <property type="match status" value="1"/>
</dbReference>
<dbReference type="GO" id="GO:0010181">
    <property type="term" value="F:FMN binding"/>
    <property type="evidence" value="ECO:0007669"/>
    <property type="project" value="UniProtKB-UniRule"/>
</dbReference>
<dbReference type="InterPro" id="IPR039261">
    <property type="entry name" value="FNR_nucleotide-bd"/>
</dbReference>
<feature type="binding site" evidence="13">
    <location>
        <position position="465"/>
    </location>
    <ligand>
        <name>NADP(+)</name>
        <dbReference type="ChEBI" id="CHEBI:58349"/>
    </ligand>
</feature>
<dbReference type="GeneID" id="119734316"/>
<dbReference type="FunFam" id="1.20.990.10:FF:000008">
    <property type="entry name" value="NADPH-dependent diflavin oxidoreductase 1"/>
    <property type="match status" value="1"/>
</dbReference>
<feature type="binding site" evidence="13">
    <location>
        <position position="563"/>
    </location>
    <ligand>
        <name>NADP(+)</name>
        <dbReference type="ChEBI" id="CHEBI:58349"/>
    </ligand>
</feature>
<evidence type="ECO:0000256" key="12">
    <source>
        <dbReference type="ARBA" id="ARBA00063044"/>
    </source>
</evidence>
<keyword evidence="4 13" id="KW-0963">Cytoplasm</keyword>
<dbReference type="GO" id="GO:0005634">
    <property type="term" value="C:nucleus"/>
    <property type="evidence" value="ECO:0007669"/>
    <property type="project" value="UniProtKB-ARBA"/>
</dbReference>
<comment type="cofactor">
    <cofactor evidence="1 13">
        <name>FMN</name>
        <dbReference type="ChEBI" id="CHEBI:58210"/>
    </cofactor>
</comment>
<dbReference type="GO" id="GO:0016226">
    <property type="term" value="P:iron-sulfur cluster assembly"/>
    <property type="evidence" value="ECO:0007669"/>
    <property type="project" value="UniProtKB-UniRule"/>
</dbReference>
<feature type="binding site" evidence="13">
    <location>
        <begin position="526"/>
        <end position="530"/>
    </location>
    <ligand>
        <name>NADP(+)</name>
        <dbReference type="ChEBI" id="CHEBI:58349"/>
    </ligand>
</feature>
<dbReference type="OrthoDB" id="1856718at2759"/>
<dbReference type="SUPFAM" id="SSF52343">
    <property type="entry name" value="Ferredoxin reductase-like, C-terminal NADP-linked domain"/>
    <property type="match status" value="1"/>
</dbReference>
<dbReference type="Proteomes" id="UP000887568">
    <property type="component" value="Unplaced"/>
</dbReference>
<dbReference type="InterPro" id="IPR001094">
    <property type="entry name" value="Flavdoxin-like"/>
</dbReference>
<evidence type="ECO:0000259" key="15">
    <source>
        <dbReference type="PROSITE" id="PS51384"/>
    </source>
</evidence>
<dbReference type="PROSITE" id="PS51384">
    <property type="entry name" value="FAD_FR"/>
    <property type="match status" value="1"/>
</dbReference>
<dbReference type="PRINTS" id="PR00371">
    <property type="entry name" value="FPNCR"/>
</dbReference>
<keyword evidence="5 13" id="KW-0285">Flavoprotein</keyword>
<feature type="binding site" evidence="13">
    <location>
        <begin position="97"/>
        <end position="106"/>
    </location>
    <ligand>
        <name>FMN</name>
        <dbReference type="ChEBI" id="CHEBI:58210"/>
    </ligand>
</feature>
<dbReference type="SUPFAM" id="SSF63380">
    <property type="entry name" value="Riboflavin synthase domain-like"/>
    <property type="match status" value="1"/>
</dbReference>
<dbReference type="InterPro" id="IPR003097">
    <property type="entry name" value="CysJ-like_FAD-binding"/>
</dbReference>
<dbReference type="RefSeq" id="XP_038063678.1">
    <property type="nucleotide sequence ID" value="XM_038207750.1"/>
</dbReference>
<comment type="catalytic activity">
    <reaction evidence="10">
        <text>2 oxidized [2Fe-2S]-[protein] + NADPH = 2 reduced [2Fe-2S]-[protein] + NADP(+) + H(+)</text>
        <dbReference type="Rhea" id="RHEA:67716"/>
        <dbReference type="Rhea" id="RHEA-COMP:17327"/>
        <dbReference type="Rhea" id="RHEA-COMP:17328"/>
        <dbReference type="ChEBI" id="CHEBI:15378"/>
        <dbReference type="ChEBI" id="CHEBI:33737"/>
        <dbReference type="ChEBI" id="CHEBI:33738"/>
        <dbReference type="ChEBI" id="CHEBI:57783"/>
        <dbReference type="ChEBI" id="CHEBI:58349"/>
    </reaction>
    <physiologicalReaction direction="left-to-right" evidence="10">
        <dbReference type="Rhea" id="RHEA:67717"/>
    </physiologicalReaction>
</comment>
<sequence>MEDRRIVILYGSQTGTAQDVAERVERDAKRRHFKTRVLALDGYSIGELINEPLVIFVCATTGQGDEPDNMKKFWRFILRRNLPADSLSGLQFAVLGLGDSSYQKFNFIAKKLYRRILQLGGTSLVPVGLADDQHDLGPDAVVDPWLVSLWDRVLSLYPLPPGLELISADVCPPSRYDVQFLDADNSIPVASTNAGINGLADSQIPSQICPFQARLISNERLTSSDHFQDVRLVKLDIRGSNISYVPGDVVVIQPQNSTESVNEFILHFDLNPDRRILLQQTDPDIPLPPSWLLPQPCTIRQLVTHCLDLSCIPRRYFFELLAHFSEDELEKDKLREFASAEGQQELFSYCNRPRRTTLETVQDFPKVSSRVPFAYLLDLIPQIQPRAFSIASSLKAYPNEIHVLLAVVKYKTKLLKAREGLCSNWLARMTPEKEDVEIPIWVKKGTISFPKDGVSTPVIMVGPGTGLAPFRSFVQDRAAQGLGDNVLFFGCCNKEKDYLCNREWRPLEANKLLQVFTAFSRDQEDKIYVQHLMAENSALLWEMIDRRKACFFIAGNAKRMPSDVTNALKK</sequence>
<feature type="binding site" evidence="13">
    <location>
        <begin position="12"/>
        <end position="17"/>
    </location>
    <ligand>
        <name>FMN</name>
        <dbReference type="ChEBI" id="CHEBI:58210"/>
    </ligand>
</feature>
<dbReference type="Gene3D" id="3.40.50.360">
    <property type="match status" value="1"/>
</dbReference>
<protein>
    <recommendedName>
        <fullName evidence="13">NADPH-dependent diflavin oxidoreductase 1</fullName>
        <ecNumber evidence="13">1.18.1.-</ecNumber>
    </recommendedName>
    <alternativeName>
        <fullName evidence="13">NADPH-dependent FMN and FAD-containing oxidoreductase</fullName>
    </alternativeName>
</protein>
<evidence type="ECO:0000259" key="14">
    <source>
        <dbReference type="PROSITE" id="PS50902"/>
    </source>
</evidence>
<dbReference type="GO" id="GO:0005829">
    <property type="term" value="C:cytosol"/>
    <property type="evidence" value="ECO:0007669"/>
    <property type="project" value="TreeGrafter"/>
</dbReference>
<comment type="cofactor">
    <cofactor evidence="2 13">
        <name>FAD</name>
        <dbReference type="ChEBI" id="CHEBI:57692"/>
    </cofactor>
</comment>
<dbReference type="EnsemblMetazoa" id="XM_038207750.1">
    <property type="protein sequence ID" value="XP_038063678.1"/>
    <property type="gene ID" value="LOC119734316"/>
</dbReference>
<evidence type="ECO:0000256" key="6">
    <source>
        <dbReference type="ARBA" id="ARBA00022643"/>
    </source>
</evidence>
<comment type="caution">
    <text evidence="13">Lacks conserved residue(s) required for the propagation of feature annotation.</text>
</comment>
<keyword evidence="6 13" id="KW-0288">FMN</keyword>
<evidence type="ECO:0000256" key="13">
    <source>
        <dbReference type="HAMAP-Rule" id="MF_03178"/>
    </source>
</evidence>
<dbReference type="PANTHER" id="PTHR19384">
    <property type="entry name" value="NITRIC OXIDE SYNTHASE-RELATED"/>
    <property type="match status" value="1"/>
</dbReference>
<evidence type="ECO:0000256" key="8">
    <source>
        <dbReference type="ARBA" id="ARBA00022857"/>
    </source>
</evidence>
<evidence type="ECO:0000313" key="16">
    <source>
        <dbReference type="EnsemblMetazoa" id="XP_038063678.1"/>
    </source>
</evidence>
<dbReference type="InterPro" id="IPR023173">
    <property type="entry name" value="NADPH_Cyt_P450_Rdtase_alpha"/>
</dbReference>
<feature type="binding site" evidence="13">
    <location>
        <begin position="420"/>
        <end position="423"/>
    </location>
    <ligand>
        <name>FAD</name>
        <dbReference type="ChEBI" id="CHEBI:57692"/>
    </ligand>
</feature>
<keyword evidence="9 13" id="KW-0560">Oxidoreductase</keyword>
<keyword evidence="8 13" id="KW-0521">NADP</keyword>
<feature type="binding site" evidence="13">
    <location>
        <begin position="520"/>
        <end position="521"/>
    </location>
    <ligand>
        <name>NADP(+)</name>
        <dbReference type="ChEBI" id="CHEBI:58349"/>
    </ligand>
</feature>
<dbReference type="HAMAP" id="MF_03178">
    <property type="entry name" value="NDOR1"/>
    <property type="match status" value="1"/>
</dbReference>
<evidence type="ECO:0000256" key="1">
    <source>
        <dbReference type="ARBA" id="ARBA00001917"/>
    </source>
</evidence>
<dbReference type="InterPro" id="IPR017927">
    <property type="entry name" value="FAD-bd_FR_type"/>
</dbReference>
<keyword evidence="17" id="KW-1185">Reference proteome</keyword>
<keyword evidence="7 13" id="KW-0274">FAD</keyword>
<feature type="binding site" evidence="13">
    <location>
        <begin position="386"/>
        <end position="389"/>
    </location>
    <ligand>
        <name>FAD</name>
        <dbReference type="ChEBI" id="CHEBI:57692"/>
    </ligand>
</feature>
<dbReference type="OMA" id="DIMSIPR"/>
<evidence type="ECO:0000256" key="5">
    <source>
        <dbReference type="ARBA" id="ARBA00022630"/>
    </source>
</evidence>
<dbReference type="GO" id="GO:0160246">
    <property type="term" value="F:NADPH-iron-sulfur [2Fe-2S] protein oxidoreductase activity"/>
    <property type="evidence" value="ECO:0007669"/>
    <property type="project" value="InterPro"/>
</dbReference>
<evidence type="ECO:0000256" key="9">
    <source>
        <dbReference type="ARBA" id="ARBA00023002"/>
    </source>
</evidence>
<name>A0A914AJ62_PATMI</name>
<dbReference type="InterPro" id="IPR001433">
    <property type="entry name" value="OxRdtase_FAD/NAD-bd"/>
</dbReference>
<comment type="subcellular location">
    <subcellularLocation>
        <location evidence="3 13">Cytoplasm</location>
    </subcellularLocation>
</comment>
<accession>A0A914AJ62</accession>
<evidence type="ECO:0000256" key="7">
    <source>
        <dbReference type="ARBA" id="ARBA00022827"/>
    </source>
</evidence>
<proteinExistence type="inferred from homology"/>
<evidence type="ECO:0000256" key="11">
    <source>
        <dbReference type="ARBA" id="ARBA00059862"/>
    </source>
</evidence>
<dbReference type="EC" id="1.18.1.-" evidence="13"/>
<dbReference type="InterPro" id="IPR017938">
    <property type="entry name" value="Riboflavin_synthase-like_b-brl"/>
</dbReference>
<evidence type="ECO:0000256" key="3">
    <source>
        <dbReference type="ARBA" id="ARBA00004496"/>
    </source>
</evidence>
<feature type="binding site" evidence="13">
    <location>
        <begin position="59"/>
        <end position="62"/>
    </location>
    <ligand>
        <name>FMN</name>
        <dbReference type="ChEBI" id="CHEBI:58210"/>
    </ligand>
</feature>
<dbReference type="InterPro" id="IPR008254">
    <property type="entry name" value="Flavodoxin/NO_synth"/>
</dbReference>
<dbReference type="GO" id="GO:0050660">
    <property type="term" value="F:flavin adenine dinucleotide binding"/>
    <property type="evidence" value="ECO:0007669"/>
    <property type="project" value="UniProtKB-UniRule"/>
</dbReference>
<dbReference type="GO" id="GO:0016651">
    <property type="term" value="F:oxidoreductase activity, acting on NAD(P)H"/>
    <property type="evidence" value="ECO:0007669"/>
    <property type="project" value="UniProtKB-UniRule"/>
</dbReference>